<name>A0A4Y2AQU1_ARAVE</name>
<gene>
    <name evidence="2" type="ORF">AVEN_252409_1</name>
</gene>
<reference evidence="2 3" key="1">
    <citation type="journal article" date="2019" name="Sci. Rep.">
        <title>Orb-weaving spider Araneus ventricosus genome elucidates the spidroin gene catalogue.</title>
        <authorList>
            <person name="Kono N."/>
            <person name="Nakamura H."/>
            <person name="Ohtoshi R."/>
            <person name="Moran D.A.P."/>
            <person name="Shinohara A."/>
            <person name="Yoshida Y."/>
            <person name="Fujiwara M."/>
            <person name="Mori M."/>
            <person name="Tomita M."/>
            <person name="Arakawa K."/>
        </authorList>
    </citation>
    <scope>NUCLEOTIDE SEQUENCE [LARGE SCALE GENOMIC DNA]</scope>
</reference>
<dbReference type="AlphaFoldDB" id="A0A4Y2AQU1"/>
<evidence type="ECO:0008006" key="4">
    <source>
        <dbReference type="Google" id="ProtNLM"/>
    </source>
</evidence>
<dbReference type="Proteomes" id="UP000499080">
    <property type="component" value="Unassembled WGS sequence"/>
</dbReference>
<dbReference type="SUPFAM" id="SSF46689">
    <property type="entry name" value="Homeodomain-like"/>
    <property type="match status" value="1"/>
</dbReference>
<keyword evidence="3" id="KW-1185">Reference proteome</keyword>
<sequence length="135" mass="15667">MGMGLSQADVARRFHSVVHRLSSQFQQENSVTRRRVSDRPRITTPSDDHYLLLSTRSRRNSTVRYLASDHFSAERGRISPATVRRRLHNEGKYARVPFVCVPHIRAIGVCLIMLDQRARYLDKRTVEVSTRYSQV</sequence>
<protein>
    <recommendedName>
        <fullName evidence="4">Transposase Tc1-like domain-containing protein</fullName>
    </recommendedName>
</protein>
<evidence type="ECO:0000256" key="1">
    <source>
        <dbReference type="ARBA" id="ARBA00004123"/>
    </source>
</evidence>
<evidence type="ECO:0000313" key="2">
    <source>
        <dbReference type="EMBL" id="GBL82223.1"/>
    </source>
</evidence>
<evidence type="ECO:0000313" key="3">
    <source>
        <dbReference type="Proteomes" id="UP000499080"/>
    </source>
</evidence>
<proteinExistence type="predicted"/>
<dbReference type="InterPro" id="IPR009057">
    <property type="entry name" value="Homeodomain-like_sf"/>
</dbReference>
<accession>A0A4Y2AQU1</accession>
<dbReference type="EMBL" id="BGPR01000028">
    <property type="protein sequence ID" value="GBL82223.1"/>
    <property type="molecule type" value="Genomic_DNA"/>
</dbReference>
<comment type="caution">
    <text evidence="2">The sequence shown here is derived from an EMBL/GenBank/DDBJ whole genome shotgun (WGS) entry which is preliminary data.</text>
</comment>
<dbReference type="GO" id="GO:0005634">
    <property type="term" value="C:nucleus"/>
    <property type="evidence" value="ECO:0007669"/>
    <property type="project" value="UniProtKB-SubCell"/>
</dbReference>
<organism evidence="2 3">
    <name type="scientific">Araneus ventricosus</name>
    <name type="common">Orbweaver spider</name>
    <name type="synonym">Epeira ventricosa</name>
    <dbReference type="NCBI Taxonomy" id="182803"/>
    <lineage>
        <taxon>Eukaryota</taxon>
        <taxon>Metazoa</taxon>
        <taxon>Ecdysozoa</taxon>
        <taxon>Arthropoda</taxon>
        <taxon>Chelicerata</taxon>
        <taxon>Arachnida</taxon>
        <taxon>Araneae</taxon>
        <taxon>Araneomorphae</taxon>
        <taxon>Entelegynae</taxon>
        <taxon>Araneoidea</taxon>
        <taxon>Araneidae</taxon>
        <taxon>Araneus</taxon>
    </lineage>
</organism>
<comment type="subcellular location">
    <subcellularLocation>
        <location evidence="1">Nucleus</location>
    </subcellularLocation>
</comment>